<dbReference type="GO" id="GO:0003677">
    <property type="term" value="F:DNA binding"/>
    <property type="evidence" value="ECO:0007669"/>
    <property type="project" value="UniProtKB-KW"/>
</dbReference>
<dbReference type="PROSITE" id="PS00622">
    <property type="entry name" value="HTH_LUXR_1"/>
    <property type="match status" value="1"/>
</dbReference>
<dbReference type="CDD" id="cd06170">
    <property type="entry name" value="LuxR_C_like"/>
    <property type="match status" value="1"/>
</dbReference>
<dbReference type="InterPro" id="IPR016032">
    <property type="entry name" value="Sig_transdc_resp-reg_C-effctor"/>
</dbReference>
<dbReference type="InterPro" id="IPR011006">
    <property type="entry name" value="CheY-like_superfamily"/>
</dbReference>
<proteinExistence type="predicted"/>
<dbReference type="PROSITE" id="PS50043">
    <property type="entry name" value="HTH_LUXR_2"/>
    <property type="match status" value="1"/>
</dbReference>
<keyword evidence="4" id="KW-0804">Transcription</keyword>
<evidence type="ECO:0000256" key="4">
    <source>
        <dbReference type="ARBA" id="ARBA00023163"/>
    </source>
</evidence>
<evidence type="ECO:0000313" key="8">
    <source>
        <dbReference type="EMBL" id="SEE09264.1"/>
    </source>
</evidence>
<dbReference type="EMBL" id="FNTD01000004">
    <property type="protein sequence ID" value="SEE09264.1"/>
    <property type="molecule type" value="Genomic_DNA"/>
</dbReference>
<protein>
    <submittedName>
        <fullName evidence="8">DNA-binding response regulator, NarL/FixJ family, contains REC and HTH domains</fullName>
    </submittedName>
</protein>
<dbReference type="GO" id="GO:0000160">
    <property type="term" value="P:phosphorelay signal transduction system"/>
    <property type="evidence" value="ECO:0007669"/>
    <property type="project" value="InterPro"/>
</dbReference>
<evidence type="ECO:0000313" key="9">
    <source>
        <dbReference type="Proteomes" id="UP000182375"/>
    </source>
</evidence>
<dbReference type="PROSITE" id="PS50110">
    <property type="entry name" value="RESPONSE_REGULATORY"/>
    <property type="match status" value="1"/>
</dbReference>
<feature type="domain" description="HTH luxR-type" evidence="6">
    <location>
        <begin position="146"/>
        <end position="211"/>
    </location>
</feature>
<evidence type="ECO:0000259" key="6">
    <source>
        <dbReference type="PROSITE" id="PS50043"/>
    </source>
</evidence>
<dbReference type="Pfam" id="PF00196">
    <property type="entry name" value="GerE"/>
    <property type="match status" value="1"/>
</dbReference>
<dbReference type="PANTHER" id="PTHR43214">
    <property type="entry name" value="TWO-COMPONENT RESPONSE REGULATOR"/>
    <property type="match status" value="1"/>
</dbReference>
<dbReference type="Proteomes" id="UP000182375">
    <property type="component" value="Unassembled WGS sequence"/>
</dbReference>
<evidence type="ECO:0000256" key="3">
    <source>
        <dbReference type="ARBA" id="ARBA00023125"/>
    </source>
</evidence>
<evidence type="ECO:0000256" key="5">
    <source>
        <dbReference type="PROSITE-ProRule" id="PRU00169"/>
    </source>
</evidence>
<dbReference type="PANTHER" id="PTHR43214:SF24">
    <property type="entry name" value="TRANSCRIPTIONAL REGULATORY PROTEIN NARL-RELATED"/>
    <property type="match status" value="1"/>
</dbReference>
<feature type="domain" description="Response regulatory" evidence="7">
    <location>
        <begin position="4"/>
        <end position="121"/>
    </location>
</feature>
<dbReference type="AlphaFoldDB" id="A0A1H5G1J4"/>
<dbReference type="Pfam" id="PF00072">
    <property type="entry name" value="Response_reg"/>
    <property type="match status" value="1"/>
</dbReference>
<dbReference type="InterPro" id="IPR000792">
    <property type="entry name" value="Tscrpt_reg_LuxR_C"/>
</dbReference>
<dbReference type="InterPro" id="IPR058245">
    <property type="entry name" value="NreC/VraR/RcsB-like_REC"/>
</dbReference>
<dbReference type="SUPFAM" id="SSF46894">
    <property type="entry name" value="C-terminal effector domain of the bipartite response regulators"/>
    <property type="match status" value="1"/>
</dbReference>
<accession>A0A1H5G1J4</accession>
<dbReference type="InterPro" id="IPR039420">
    <property type="entry name" value="WalR-like"/>
</dbReference>
<dbReference type="GO" id="GO:0006355">
    <property type="term" value="P:regulation of DNA-templated transcription"/>
    <property type="evidence" value="ECO:0007669"/>
    <property type="project" value="InterPro"/>
</dbReference>
<evidence type="ECO:0000256" key="2">
    <source>
        <dbReference type="ARBA" id="ARBA00023015"/>
    </source>
</evidence>
<evidence type="ECO:0000259" key="7">
    <source>
        <dbReference type="PROSITE" id="PS50110"/>
    </source>
</evidence>
<keyword evidence="3 8" id="KW-0238">DNA-binding</keyword>
<feature type="modified residue" description="4-aspartylphosphate" evidence="5">
    <location>
        <position position="55"/>
    </location>
</feature>
<keyword evidence="2" id="KW-0805">Transcription regulation</keyword>
<sequence>MPISVLLVDDEELVRAGMAAILGNSPDITVAGEASDGSEVIGLVRRLRPDVVVMDVRMPRVDGITATRDLLAAVPEPPRVLVITTFEHDDYVYEALKEGASGFLLKRSRPAEIVQAVRTVATGDSVLFPAALRTLVSGRRRPGSGDALARAQLTAREAQVLRLMARGMSNTEIAEELFLGVQTVKTHVSSTLAKLGARDRTQAVVIAYESGFIEPR</sequence>
<reference evidence="8 9" key="1">
    <citation type="submission" date="2016-10" db="EMBL/GenBank/DDBJ databases">
        <authorList>
            <person name="de Groot N.N."/>
        </authorList>
    </citation>
    <scope>NUCLEOTIDE SEQUENCE [LARGE SCALE GENOMIC DNA]</scope>
    <source>
        <strain evidence="8 9">DSM 40306</strain>
    </source>
</reference>
<dbReference type="CDD" id="cd17535">
    <property type="entry name" value="REC_NarL-like"/>
    <property type="match status" value="1"/>
</dbReference>
<dbReference type="GeneID" id="95515902"/>
<dbReference type="SMART" id="SM00421">
    <property type="entry name" value="HTH_LUXR"/>
    <property type="match status" value="1"/>
</dbReference>
<dbReference type="SUPFAM" id="SSF52172">
    <property type="entry name" value="CheY-like"/>
    <property type="match status" value="1"/>
</dbReference>
<evidence type="ECO:0000256" key="1">
    <source>
        <dbReference type="ARBA" id="ARBA00022553"/>
    </source>
</evidence>
<dbReference type="InterPro" id="IPR001789">
    <property type="entry name" value="Sig_transdc_resp-reg_receiver"/>
</dbReference>
<dbReference type="SMART" id="SM00448">
    <property type="entry name" value="REC"/>
    <property type="match status" value="1"/>
</dbReference>
<dbReference type="PRINTS" id="PR00038">
    <property type="entry name" value="HTHLUXR"/>
</dbReference>
<keyword evidence="1 5" id="KW-0597">Phosphoprotein</keyword>
<dbReference type="RefSeq" id="WP_074996313.1">
    <property type="nucleotide sequence ID" value="NZ_FNTD01000004.1"/>
</dbReference>
<dbReference type="Gene3D" id="3.40.50.2300">
    <property type="match status" value="1"/>
</dbReference>
<organism evidence="8 9">
    <name type="scientific">Streptomyces misionensis</name>
    <dbReference type="NCBI Taxonomy" id="67331"/>
    <lineage>
        <taxon>Bacteria</taxon>
        <taxon>Bacillati</taxon>
        <taxon>Actinomycetota</taxon>
        <taxon>Actinomycetes</taxon>
        <taxon>Kitasatosporales</taxon>
        <taxon>Streptomycetaceae</taxon>
        <taxon>Streptomyces</taxon>
    </lineage>
</organism>
<dbReference type="STRING" id="67331.SAMN04490357_6884"/>
<gene>
    <name evidence="8" type="ORF">SAMN04490357_6884</name>
</gene>
<name>A0A1H5G1J4_9ACTN</name>